<dbReference type="RefSeq" id="WP_072318867.1">
    <property type="nucleotide sequence ID" value="NZ_FPJE01000026.1"/>
</dbReference>
<accession>A0A1K1RIT9</accession>
<sequence>MVSARILKPGYKSIAQENSTYNRKEELDIYTKKFNQTLQTIRESLVEQYPDTPTEGLIFNDNGKRVRCICTFNVPDAPVTTIERILTEKLNATTDYIGMAAFYMEVPVLK</sequence>
<organism evidence="1 2">
    <name type="scientific">Sinomicrobium oceani</name>
    <dbReference type="NCBI Taxonomy" id="1150368"/>
    <lineage>
        <taxon>Bacteria</taxon>
        <taxon>Pseudomonadati</taxon>
        <taxon>Bacteroidota</taxon>
        <taxon>Flavobacteriia</taxon>
        <taxon>Flavobacteriales</taxon>
        <taxon>Flavobacteriaceae</taxon>
        <taxon>Sinomicrobium</taxon>
    </lineage>
</organism>
<dbReference type="OrthoDB" id="1464834at2"/>
<evidence type="ECO:0000313" key="2">
    <source>
        <dbReference type="Proteomes" id="UP000182248"/>
    </source>
</evidence>
<keyword evidence="2" id="KW-1185">Reference proteome</keyword>
<dbReference type="AlphaFoldDB" id="A0A1K1RIT9"/>
<gene>
    <name evidence="1" type="ORF">SAMN02927921_03624</name>
</gene>
<dbReference type="Proteomes" id="UP000182248">
    <property type="component" value="Unassembled WGS sequence"/>
</dbReference>
<dbReference type="STRING" id="1150368.SAMN02927921_03624"/>
<evidence type="ECO:0000313" key="1">
    <source>
        <dbReference type="EMBL" id="SFW71949.1"/>
    </source>
</evidence>
<name>A0A1K1RIT9_9FLAO</name>
<reference evidence="1 2" key="1">
    <citation type="submission" date="2016-11" db="EMBL/GenBank/DDBJ databases">
        <authorList>
            <person name="Jaros S."/>
            <person name="Januszkiewicz K."/>
            <person name="Wedrychowicz H."/>
        </authorList>
    </citation>
    <scope>NUCLEOTIDE SEQUENCE [LARGE SCALE GENOMIC DNA]</scope>
    <source>
        <strain evidence="1 2">CGMCC 1.12145</strain>
    </source>
</reference>
<protein>
    <submittedName>
        <fullName evidence="1">Uncharacterized protein</fullName>
    </submittedName>
</protein>
<dbReference type="EMBL" id="FPJE01000026">
    <property type="protein sequence ID" value="SFW71949.1"/>
    <property type="molecule type" value="Genomic_DNA"/>
</dbReference>
<proteinExistence type="predicted"/>